<evidence type="ECO:0000313" key="2">
    <source>
        <dbReference type="EMBL" id="SBQ99568.1"/>
    </source>
</evidence>
<feature type="non-terminal residue" evidence="2">
    <location>
        <position position="1"/>
    </location>
</feature>
<gene>
    <name evidence="2" type="primary">Nfu_g_1_021237</name>
</gene>
<reference evidence="2" key="2">
    <citation type="submission" date="2016-06" db="EMBL/GenBank/DDBJ databases">
        <title>The genome of a short-lived fish provides insights into sex chromosome evolution and the genetic control of aging.</title>
        <authorList>
            <person name="Reichwald K."/>
            <person name="Felder M."/>
            <person name="Petzold A."/>
            <person name="Koch P."/>
            <person name="Groth M."/>
            <person name="Platzer M."/>
        </authorList>
    </citation>
    <scope>NUCLEOTIDE SEQUENCE</scope>
    <source>
        <tissue evidence="2">Brain</tissue>
    </source>
</reference>
<protein>
    <submittedName>
        <fullName evidence="2">Uncharacterized protein</fullName>
    </submittedName>
</protein>
<reference evidence="2" key="1">
    <citation type="submission" date="2016-05" db="EMBL/GenBank/DDBJ databases">
        <authorList>
            <person name="Lavstsen T."/>
            <person name="Jespersen J.S."/>
        </authorList>
    </citation>
    <scope>NUCLEOTIDE SEQUENCE</scope>
    <source>
        <tissue evidence="2">Brain</tissue>
    </source>
</reference>
<feature type="region of interest" description="Disordered" evidence="1">
    <location>
        <begin position="97"/>
        <end position="120"/>
    </location>
</feature>
<organism evidence="2">
    <name type="scientific">Nothobranchius kuhntae</name>
    <name type="common">Beira killifish</name>
    <dbReference type="NCBI Taxonomy" id="321403"/>
    <lineage>
        <taxon>Eukaryota</taxon>
        <taxon>Metazoa</taxon>
        <taxon>Chordata</taxon>
        <taxon>Craniata</taxon>
        <taxon>Vertebrata</taxon>
        <taxon>Euteleostomi</taxon>
        <taxon>Actinopterygii</taxon>
        <taxon>Neopterygii</taxon>
        <taxon>Teleostei</taxon>
        <taxon>Neoteleostei</taxon>
        <taxon>Acanthomorphata</taxon>
        <taxon>Ovalentaria</taxon>
        <taxon>Atherinomorphae</taxon>
        <taxon>Cyprinodontiformes</taxon>
        <taxon>Nothobranchiidae</taxon>
        <taxon>Nothobranchius</taxon>
    </lineage>
</organism>
<name>A0A1A8ISU0_NOTKU</name>
<dbReference type="AlphaFoldDB" id="A0A1A8ISU0"/>
<feature type="compositionally biased region" description="Basic and acidic residues" evidence="1">
    <location>
        <begin position="105"/>
        <end position="117"/>
    </location>
</feature>
<sequence length="131" mass="14731">HTHTHTLKPHTAEIHAHRLTHTNTPTHRIQIHTAKTHTHTQLLRMSCCSDLLRDNSAGFTQVSVSHPCEVHSSYPSCPPSKGLDCGLQSLLSQTIIHSRGNRRRERSDHHEGTKRDGTTLSSFQLALKQIQ</sequence>
<dbReference type="EMBL" id="HAED01013123">
    <property type="protein sequence ID" value="SBQ99568.1"/>
    <property type="molecule type" value="Transcribed_RNA"/>
</dbReference>
<proteinExistence type="predicted"/>
<evidence type="ECO:0000256" key="1">
    <source>
        <dbReference type="SAM" id="MobiDB-lite"/>
    </source>
</evidence>
<accession>A0A1A8ISU0</accession>